<feature type="binding site" evidence="4">
    <location>
        <position position="81"/>
    </location>
    <ligand>
        <name>substrate</name>
    </ligand>
</feature>
<dbReference type="SUPFAM" id="SSF54197">
    <property type="entry name" value="HIT-like"/>
    <property type="match status" value="1"/>
</dbReference>
<dbReference type="Pfam" id="PF01230">
    <property type="entry name" value="HIT"/>
    <property type="match status" value="1"/>
</dbReference>
<proteinExistence type="predicted"/>
<dbReference type="GO" id="GO:0000166">
    <property type="term" value="F:nucleotide binding"/>
    <property type="evidence" value="ECO:0007669"/>
    <property type="project" value="UniProtKB-KW"/>
</dbReference>
<organism evidence="9 10">
    <name type="scientific">Digitaria exilis</name>
    <dbReference type="NCBI Taxonomy" id="1010633"/>
    <lineage>
        <taxon>Eukaryota</taxon>
        <taxon>Viridiplantae</taxon>
        <taxon>Streptophyta</taxon>
        <taxon>Embryophyta</taxon>
        <taxon>Tracheophyta</taxon>
        <taxon>Spermatophyta</taxon>
        <taxon>Magnoliopsida</taxon>
        <taxon>Liliopsida</taxon>
        <taxon>Poales</taxon>
        <taxon>Poaceae</taxon>
        <taxon>PACMAD clade</taxon>
        <taxon>Panicoideae</taxon>
        <taxon>Panicodae</taxon>
        <taxon>Paniceae</taxon>
        <taxon>Anthephorinae</taxon>
        <taxon>Digitaria</taxon>
    </lineage>
</organism>
<evidence type="ECO:0000256" key="4">
    <source>
        <dbReference type="PIRSR" id="PIRSR639383-2"/>
    </source>
</evidence>
<evidence type="ECO:0000256" key="7">
    <source>
        <dbReference type="RuleBase" id="RU366076"/>
    </source>
</evidence>
<name>A0A835APD6_9POAL</name>
<evidence type="ECO:0000256" key="2">
    <source>
        <dbReference type="ARBA" id="ARBA00022801"/>
    </source>
</evidence>
<dbReference type="GO" id="GO:0047627">
    <property type="term" value="F:adenylylsulfatase activity"/>
    <property type="evidence" value="ECO:0007669"/>
    <property type="project" value="UniProtKB-ARBA"/>
</dbReference>
<dbReference type="PANTHER" id="PTHR46243:SF1">
    <property type="entry name" value="BIS(5'-ADENOSYL)-TRIPHOSPHATASE"/>
    <property type="match status" value="1"/>
</dbReference>
<evidence type="ECO:0000256" key="1">
    <source>
        <dbReference type="ARBA" id="ARBA00022741"/>
    </source>
</evidence>
<dbReference type="CDD" id="cd01275">
    <property type="entry name" value="FHIT"/>
    <property type="match status" value="1"/>
</dbReference>
<gene>
    <name evidence="9" type="ORF">HU200_050000</name>
</gene>
<dbReference type="InterPro" id="IPR039383">
    <property type="entry name" value="FHIT"/>
</dbReference>
<protein>
    <recommendedName>
        <fullName evidence="7">Bis(5'-adenosyl)-triphosphatase</fullName>
        <ecNumber evidence="7">3.6.1.29</ecNumber>
    </recommendedName>
</protein>
<dbReference type="PROSITE" id="PS51084">
    <property type="entry name" value="HIT_2"/>
    <property type="match status" value="1"/>
</dbReference>
<accession>A0A835APD6</accession>
<feature type="domain" description="HIT" evidence="8">
    <location>
        <begin position="55"/>
        <end position="191"/>
    </location>
</feature>
<dbReference type="PROSITE" id="PS00892">
    <property type="entry name" value="HIT_1"/>
    <property type="match status" value="1"/>
</dbReference>
<feature type="active site" description="Tele-AMP-histidine intermediate" evidence="3">
    <location>
        <position position="178"/>
    </location>
</feature>
<evidence type="ECO:0000256" key="6">
    <source>
        <dbReference type="PROSITE-ProRule" id="PRU00464"/>
    </source>
</evidence>
<keyword evidence="10" id="KW-1185">Reference proteome</keyword>
<comment type="cofactor">
    <cofactor evidence="7">
        <name>Mn(2+)</name>
        <dbReference type="ChEBI" id="CHEBI:29035"/>
    </cofactor>
</comment>
<keyword evidence="2 7" id="KW-0378">Hydrolase</keyword>
<dbReference type="InterPro" id="IPR036265">
    <property type="entry name" value="HIT-like_sf"/>
</dbReference>
<comment type="catalytic activity">
    <reaction evidence="7">
        <text>P(1),P(3)-bis(5'-adenosyl) triphosphate + H2O = AMP + ADP + 2 H(+)</text>
        <dbReference type="Rhea" id="RHEA:13893"/>
        <dbReference type="ChEBI" id="CHEBI:15377"/>
        <dbReference type="ChEBI" id="CHEBI:15378"/>
        <dbReference type="ChEBI" id="CHEBI:58529"/>
        <dbReference type="ChEBI" id="CHEBI:456215"/>
        <dbReference type="ChEBI" id="CHEBI:456216"/>
        <dbReference type="EC" id="3.6.1.29"/>
    </reaction>
</comment>
<evidence type="ECO:0000313" key="10">
    <source>
        <dbReference type="Proteomes" id="UP000636709"/>
    </source>
</evidence>
<feature type="site" description="Important for induction of apoptosis" evidence="5">
    <location>
        <position position="196"/>
    </location>
</feature>
<reference evidence="9" key="1">
    <citation type="submission" date="2020-07" db="EMBL/GenBank/DDBJ databases">
        <title>Genome sequence and genetic diversity analysis of an under-domesticated orphan crop, white fonio (Digitaria exilis).</title>
        <authorList>
            <person name="Bennetzen J.L."/>
            <person name="Chen S."/>
            <person name="Ma X."/>
            <person name="Wang X."/>
            <person name="Yssel A.E.J."/>
            <person name="Chaluvadi S.R."/>
            <person name="Johnson M."/>
            <person name="Gangashetty P."/>
            <person name="Hamidou F."/>
            <person name="Sanogo M.D."/>
            <person name="Zwaenepoel A."/>
            <person name="Wallace J."/>
            <person name="Van De Peer Y."/>
            <person name="Van Deynze A."/>
        </authorList>
    </citation>
    <scope>NUCLEOTIDE SEQUENCE</scope>
    <source>
        <tissue evidence="9">Leaves</tissue>
    </source>
</reference>
<evidence type="ECO:0000256" key="3">
    <source>
        <dbReference type="PIRSR" id="PIRSR639383-1"/>
    </source>
</evidence>
<dbReference type="EMBL" id="JACEFO010002240">
    <property type="protein sequence ID" value="KAF8671291.1"/>
    <property type="molecule type" value="Genomic_DNA"/>
</dbReference>
<dbReference type="Proteomes" id="UP000636709">
    <property type="component" value="Unassembled WGS sequence"/>
</dbReference>
<dbReference type="OrthoDB" id="680339at2759"/>
<dbReference type="Gene3D" id="3.30.428.10">
    <property type="entry name" value="HIT-like"/>
    <property type="match status" value="1"/>
</dbReference>
<dbReference type="FunFam" id="3.30.428.10:FF:000011">
    <property type="entry name" value="Fragile histidine triad"/>
    <property type="match status" value="1"/>
</dbReference>
<feature type="short sequence motif" description="Histidine triad motif" evidence="6">
    <location>
        <begin position="176"/>
        <end position="180"/>
    </location>
</feature>
<dbReference type="PANTHER" id="PTHR46243">
    <property type="entry name" value="BIS(5'-ADENOSYL)-TRIPHOSPHATASE"/>
    <property type="match status" value="1"/>
</dbReference>
<dbReference type="AlphaFoldDB" id="A0A835APD6"/>
<feature type="binding site" evidence="4">
    <location>
        <position position="180"/>
    </location>
    <ligand>
        <name>substrate</name>
    </ligand>
</feature>
<evidence type="ECO:0000259" key="8">
    <source>
        <dbReference type="PROSITE" id="PS51084"/>
    </source>
</evidence>
<feature type="binding site" evidence="4">
    <location>
        <begin position="171"/>
        <end position="174"/>
    </location>
    <ligand>
        <name>substrate</name>
    </ligand>
</feature>
<evidence type="ECO:0000256" key="5">
    <source>
        <dbReference type="PIRSR" id="PIRSR639383-3"/>
    </source>
</evidence>
<evidence type="ECO:0000313" key="9">
    <source>
        <dbReference type="EMBL" id="KAF8671291.1"/>
    </source>
</evidence>
<dbReference type="InterPro" id="IPR051884">
    <property type="entry name" value="Bis(5'-adenosyl)-TPase_reg"/>
</dbReference>
<dbReference type="GO" id="GO:0047710">
    <property type="term" value="F:bis(5'-adenosyl)-triphosphatase activity"/>
    <property type="evidence" value="ECO:0007669"/>
    <property type="project" value="UniProtKB-UniRule"/>
</dbReference>
<dbReference type="EC" id="3.6.1.29" evidence="7"/>
<dbReference type="InterPro" id="IPR019808">
    <property type="entry name" value="Histidine_triad_CS"/>
</dbReference>
<feature type="binding site" evidence="4">
    <location>
        <position position="165"/>
    </location>
    <ligand>
        <name>substrate</name>
    </ligand>
</feature>
<keyword evidence="1 7" id="KW-0547">Nucleotide-binding</keyword>
<sequence length="236" mass="26295">MLRGFTSSVLCSRAILPLAPPPRFLGRLPHQRAVSSCSSSSSSSPLQPPPPGMEVSYKFGPYKIDAREVFHATPLSYAMVNLRPLLPGNIPSLGALLFPPSFAFRDAGLVVREVKRFADLSSDETSDLWITAKEVGVCLEQYHKASSLTFAIQVSCLLTSHITYQDGPQAGQTVPHVHIHVIPRKKGDFEKNDEIYDAIDVKEKELKEKLDLDIERKDRSMEEMAHEANEYRALFS</sequence>
<dbReference type="InterPro" id="IPR011146">
    <property type="entry name" value="HIT-like"/>
</dbReference>
<comment type="caution">
    <text evidence="9">The sequence shown here is derived from an EMBL/GenBank/DDBJ whole genome shotgun (WGS) entry which is preliminary data.</text>
</comment>